<dbReference type="Pfam" id="PF17910">
    <property type="entry name" value="FeoB_Cyto"/>
    <property type="match status" value="1"/>
</dbReference>
<keyword evidence="4 15" id="KW-0410">Iron transport</keyword>
<evidence type="ECO:0000256" key="9">
    <source>
        <dbReference type="ARBA" id="ARBA00023065"/>
    </source>
</evidence>
<dbReference type="InterPro" id="IPR003373">
    <property type="entry name" value="Fe2_transport_prot-B"/>
</dbReference>
<evidence type="ECO:0000256" key="2">
    <source>
        <dbReference type="ARBA" id="ARBA00022448"/>
    </source>
</evidence>
<evidence type="ECO:0000256" key="10">
    <source>
        <dbReference type="ARBA" id="ARBA00023134"/>
    </source>
</evidence>
<dbReference type="InterPro" id="IPR030389">
    <property type="entry name" value="G_FEOB_dom"/>
</dbReference>
<keyword evidence="7 15" id="KW-1133">Transmembrane helix</keyword>
<feature type="binding site" evidence="13">
    <location>
        <begin position="57"/>
        <end position="60"/>
    </location>
    <ligand>
        <name>GTP</name>
        <dbReference type="ChEBI" id="CHEBI:37565"/>
        <label>1</label>
    </ligand>
</feature>
<feature type="binding site" evidence="14">
    <location>
        <position position="22"/>
    </location>
    <ligand>
        <name>Mg(2+)</name>
        <dbReference type="ChEBI" id="CHEBI:18420"/>
        <label>1</label>
    </ligand>
</feature>
<evidence type="ECO:0000256" key="3">
    <source>
        <dbReference type="ARBA" id="ARBA00022475"/>
    </source>
</evidence>
<dbReference type="Proteomes" id="UP000295050">
    <property type="component" value="Unassembled WGS sequence"/>
</dbReference>
<evidence type="ECO:0000256" key="4">
    <source>
        <dbReference type="ARBA" id="ARBA00022496"/>
    </source>
</evidence>
<keyword evidence="9" id="KW-0406">Ion transport</keyword>
<evidence type="ECO:0000256" key="7">
    <source>
        <dbReference type="ARBA" id="ARBA00022989"/>
    </source>
</evidence>
<dbReference type="Pfam" id="PF02421">
    <property type="entry name" value="FeoB_N"/>
    <property type="match status" value="1"/>
</dbReference>
<evidence type="ECO:0000256" key="6">
    <source>
        <dbReference type="ARBA" id="ARBA00022741"/>
    </source>
</evidence>
<evidence type="ECO:0000256" key="15">
    <source>
        <dbReference type="RuleBase" id="RU362098"/>
    </source>
</evidence>
<dbReference type="PROSITE" id="PS51711">
    <property type="entry name" value="G_FEOB"/>
    <property type="match status" value="1"/>
</dbReference>
<sequence>MSDRRLVALAGQQNAGKSTLFNLLTGLTQHIANYPGVTVDKKSGRYTHAGQVVEVVDLPGCYSLTSYSPEERVAREFLLDERPEVVVNVLDASNLRRGLPLTFQLLEMGVPVIVALNMMDVAEGRGLEIDIAALERRLCVPVIAVVGRKGQGGAPLREAIAAARDTRPVTLNYGPLEPAVEELQALLADQPELKTYSARWLAVKLLEEDSEAERLLGERLENPHPILDRAHRLRANQPGEESTADRIATARDMLAADIVGTCITNTKTGHVPMSERIDRFLLNRWLAPIFLVATVWAIYQLSIVQGYELTKVTWPILAGFRNLAAGVLPDAGFLVDPQLRSLGLWMVDSANTLLNYVPIFLILFALIAILEDSGYMARIAFILDRILNRFGLHGQSTLPFILAGVFAGGCAVPGVMATKGIPDHRARMATILTVPFMNCMAKIPLYTLLINIYFPNAKGLMLFYLSTITVIAALLVAKLLTTSVLRHHETAPFVMELPNYHLPTIRGVVQRAVDRTWIYIKKVGSVVVSIAVVIYVLLQFPGVPAERQVAYQDRAEAAIAQFYADLQGNPHLAAVSDQSALVDLVNAATTYRAARLNAGGREAAQAIDARFEARYPEFAPFVLRAREADAKAAANALRDLTTARTTLRRELRQDKIESSFLGMIGRSLEPVTQFADFDWKINVALLASFAARESSVATLGVLFDQDDGQNLTLEERMGAEQATEGRTALSAVALMLFFALYPPCLATVIMVRVQTDSYRWMSFSIVFPTLLGLGVASAVFTLGSALNLSGLQAMTAIYLLGLGSLLLVALPKPWMRIPGRNPAEEST</sequence>
<dbReference type="Gene3D" id="3.40.50.300">
    <property type="entry name" value="P-loop containing nucleotide triphosphate hydrolases"/>
    <property type="match status" value="1"/>
</dbReference>
<feature type="transmembrane region" description="Helical" evidence="15">
    <location>
        <begin position="429"/>
        <end position="454"/>
    </location>
</feature>
<keyword evidence="3" id="KW-1003">Cell membrane</keyword>
<dbReference type="InterPro" id="IPR027417">
    <property type="entry name" value="P-loop_NTPase"/>
</dbReference>
<dbReference type="RefSeq" id="WP_132953294.1">
    <property type="nucleotide sequence ID" value="NZ_SLXU01000028.1"/>
</dbReference>
<evidence type="ECO:0000256" key="1">
    <source>
        <dbReference type="ARBA" id="ARBA00004651"/>
    </source>
</evidence>
<dbReference type="GO" id="GO:0005886">
    <property type="term" value="C:plasma membrane"/>
    <property type="evidence" value="ECO:0007669"/>
    <property type="project" value="UniProtKB-SubCell"/>
</dbReference>
<feature type="binding site" evidence="13">
    <location>
        <begin position="11"/>
        <end position="18"/>
    </location>
    <ligand>
        <name>GTP</name>
        <dbReference type="ChEBI" id="CHEBI:37565"/>
        <label>1</label>
    </ligand>
</feature>
<evidence type="ECO:0000256" key="14">
    <source>
        <dbReference type="PIRSR" id="PIRSR603373-2"/>
    </source>
</evidence>
<dbReference type="GO" id="GO:0046872">
    <property type="term" value="F:metal ion binding"/>
    <property type="evidence" value="ECO:0007669"/>
    <property type="project" value="UniProtKB-KW"/>
</dbReference>
<dbReference type="OrthoDB" id="9809127at2"/>
<feature type="transmembrane region" description="Helical" evidence="15">
    <location>
        <begin position="356"/>
        <end position="377"/>
    </location>
</feature>
<feature type="transmembrane region" description="Helical" evidence="15">
    <location>
        <begin position="519"/>
        <end position="538"/>
    </location>
</feature>
<dbReference type="SUPFAM" id="SSF52540">
    <property type="entry name" value="P-loop containing nucleoside triphosphate hydrolases"/>
    <property type="match status" value="1"/>
</dbReference>
<gene>
    <name evidence="17" type="ORF">EV663_1286</name>
</gene>
<keyword evidence="10 13" id="KW-0342">GTP-binding</keyword>
<dbReference type="EMBL" id="SLXU01000028">
    <property type="protein sequence ID" value="TCP58412.1"/>
    <property type="molecule type" value="Genomic_DNA"/>
</dbReference>
<dbReference type="PANTHER" id="PTHR43185:SF1">
    <property type="entry name" value="FE(2+) TRANSPORTER FEOB"/>
    <property type="match status" value="1"/>
</dbReference>
<reference evidence="17 18" key="1">
    <citation type="submission" date="2019-03" db="EMBL/GenBank/DDBJ databases">
        <title>Genomic Encyclopedia of Type Strains, Phase IV (KMG-IV): sequencing the most valuable type-strain genomes for metagenomic binning, comparative biology and taxonomic classification.</title>
        <authorList>
            <person name="Goeker M."/>
        </authorList>
    </citation>
    <scope>NUCLEOTIDE SEQUENCE [LARGE SCALE GENOMIC DNA]</scope>
    <source>
        <strain evidence="17 18">DSM 24766</strain>
    </source>
</reference>
<dbReference type="InterPro" id="IPR011642">
    <property type="entry name" value="Gate_dom"/>
</dbReference>
<feature type="transmembrane region" description="Helical" evidence="15">
    <location>
        <begin position="397"/>
        <end position="417"/>
    </location>
</feature>
<evidence type="ECO:0000313" key="18">
    <source>
        <dbReference type="Proteomes" id="UP000295050"/>
    </source>
</evidence>
<dbReference type="GO" id="GO:0005525">
    <property type="term" value="F:GTP binding"/>
    <property type="evidence" value="ECO:0007669"/>
    <property type="project" value="UniProtKB-KW"/>
</dbReference>
<dbReference type="AlphaFoldDB" id="A0A4R2R5Y7"/>
<keyword evidence="8 15" id="KW-0408">Iron</keyword>
<dbReference type="InterPro" id="IPR011640">
    <property type="entry name" value="Fe2_transport_prot_B_C"/>
</dbReference>
<dbReference type="Gene3D" id="1.10.287.1770">
    <property type="match status" value="1"/>
</dbReference>
<keyword evidence="2 15" id="KW-0813">Transport</keyword>
<dbReference type="PANTHER" id="PTHR43185">
    <property type="entry name" value="FERROUS IRON TRANSPORT PROTEIN B"/>
    <property type="match status" value="1"/>
</dbReference>
<keyword evidence="6 13" id="KW-0547">Nucleotide-binding</keyword>
<dbReference type="Pfam" id="PF07670">
    <property type="entry name" value="Gate"/>
    <property type="match status" value="2"/>
</dbReference>
<keyword evidence="14" id="KW-0460">Magnesium</keyword>
<feature type="binding site" evidence="14">
    <location>
        <position position="26"/>
    </location>
    <ligand>
        <name>Mg(2+)</name>
        <dbReference type="ChEBI" id="CHEBI:18420"/>
        <label>2</label>
    </ligand>
</feature>
<feature type="domain" description="FeoB-type G" evidence="16">
    <location>
        <begin position="4"/>
        <end position="166"/>
    </location>
</feature>
<keyword evidence="11 15" id="KW-0472">Membrane</keyword>
<dbReference type="Pfam" id="PF07664">
    <property type="entry name" value="FeoB_C"/>
    <property type="match status" value="1"/>
</dbReference>
<dbReference type="NCBIfam" id="TIGR00437">
    <property type="entry name" value="feoB"/>
    <property type="match status" value="1"/>
</dbReference>
<comment type="subcellular location">
    <subcellularLocation>
        <location evidence="15">Cell inner membrane</location>
        <topology evidence="15">Multi-pass membrane protein</topology>
    </subcellularLocation>
    <subcellularLocation>
        <location evidence="1">Cell membrane</location>
        <topology evidence="1">Multi-pass membrane protein</topology>
    </subcellularLocation>
</comment>
<dbReference type="CDD" id="cd01879">
    <property type="entry name" value="FeoB"/>
    <property type="match status" value="1"/>
</dbReference>
<feature type="transmembrane region" description="Helical" evidence="15">
    <location>
        <begin position="728"/>
        <end position="751"/>
    </location>
</feature>
<feature type="binding site" evidence="13">
    <location>
        <begin position="36"/>
        <end position="40"/>
    </location>
    <ligand>
        <name>GTP</name>
        <dbReference type="ChEBI" id="CHEBI:37565"/>
        <label>1</label>
    </ligand>
</feature>
<feature type="transmembrane region" description="Helical" evidence="15">
    <location>
        <begin position="763"/>
        <end position="785"/>
    </location>
</feature>
<dbReference type="InterPro" id="IPR050860">
    <property type="entry name" value="FeoB_GTPase"/>
</dbReference>
<evidence type="ECO:0000256" key="8">
    <source>
        <dbReference type="ARBA" id="ARBA00023004"/>
    </source>
</evidence>
<comment type="similarity">
    <text evidence="15">Belongs to the TRAFAC class TrmE-Era-EngA-EngB-Septin-like GTPase superfamily. FeoB GTPase (TC 9.A.8) family.</text>
</comment>
<evidence type="ECO:0000256" key="5">
    <source>
        <dbReference type="ARBA" id="ARBA00022692"/>
    </source>
</evidence>
<keyword evidence="5 15" id="KW-0812">Transmembrane</keyword>
<evidence type="ECO:0000313" key="17">
    <source>
        <dbReference type="EMBL" id="TCP58412.1"/>
    </source>
</evidence>
<proteinExistence type="inferred from homology"/>
<feature type="transmembrane region" description="Helical" evidence="15">
    <location>
        <begin position="285"/>
        <end position="304"/>
    </location>
</feature>
<keyword evidence="14" id="KW-0479">Metal-binding</keyword>
<dbReference type="InterPro" id="IPR041069">
    <property type="entry name" value="FeoB_Cyto"/>
</dbReference>
<dbReference type="GO" id="GO:0015093">
    <property type="term" value="F:ferrous iron transmembrane transporter activity"/>
    <property type="evidence" value="ECO:0007669"/>
    <property type="project" value="UniProtKB-UniRule"/>
</dbReference>
<feature type="transmembrane region" description="Helical" evidence="15">
    <location>
        <begin position="791"/>
        <end position="810"/>
    </location>
</feature>
<organism evidence="17 18">
    <name type="scientific">Rhodovulum bhavnagarense</name>
    <dbReference type="NCBI Taxonomy" id="992286"/>
    <lineage>
        <taxon>Bacteria</taxon>
        <taxon>Pseudomonadati</taxon>
        <taxon>Pseudomonadota</taxon>
        <taxon>Alphaproteobacteria</taxon>
        <taxon>Rhodobacterales</taxon>
        <taxon>Paracoccaceae</taxon>
        <taxon>Rhodovulum</taxon>
    </lineage>
</organism>
<name>A0A4R2R5Y7_9RHOB</name>
<accession>A0A4R2R5Y7</accession>
<feature type="binding site" evidence="14">
    <location>
        <position position="25"/>
    </location>
    <ligand>
        <name>Mg(2+)</name>
        <dbReference type="ChEBI" id="CHEBI:18420"/>
        <label>2</label>
    </ligand>
</feature>
<comment type="caution">
    <text evidence="17">The sequence shown here is derived from an EMBL/GenBank/DDBJ whole genome shotgun (WGS) entry which is preliminary data.</text>
</comment>
<protein>
    <recommendedName>
        <fullName evidence="12 15">Ferrous iron transport protein B</fullName>
    </recommendedName>
</protein>
<feature type="binding site" evidence="13">
    <location>
        <begin position="117"/>
        <end position="120"/>
    </location>
    <ligand>
        <name>GTP</name>
        <dbReference type="ChEBI" id="CHEBI:37565"/>
        <label>1</label>
    </ligand>
</feature>
<comment type="function">
    <text evidence="15">Probable transporter of a GTP-driven Fe(2+) uptake system.</text>
</comment>
<keyword evidence="18" id="KW-1185">Reference proteome</keyword>
<evidence type="ECO:0000256" key="13">
    <source>
        <dbReference type="PIRSR" id="PIRSR603373-1"/>
    </source>
</evidence>
<evidence type="ECO:0000256" key="11">
    <source>
        <dbReference type="ARBA" id="ARBA00023136"/>
    </source>
</evidence>
<feature type="transmembrane region" description="Helical" evidence="15">
    <location>
        <begin position="460"/>
        <end position="480"/>
    </location>
</feature>
<evidence type="ECO:0000259" key="16">
    <source>
        <dbReference type="PROSITE" id="PS51711"/>
    </source>
</evidence>
<evidence type="ECO:0000256" key="12">
    <source>
        <dbReference type="NCBIfam" id="TIGR00437"/>
    </source>
</evidence>